<dbReference type="Gene3D" id="3.40.640.10">
    <property type="entry name" value="Type I PLP-dependent aspartate aminotransferase-like (Major domain)"/>
    <property type="match status" value="1"/>
</dbReference>
<dbReference type="SUPFAM" id="SSF53383">
    <property type="entry name" value="PLP-dependent transferases"/>
    <property type="match status" value="1"/>
</dbReference>
<keyword evidence="2 3" id="KW-0663">Pyridoxal phosphate</keyword>
<evidence type="ECO:0000313" key="4">
    <source>
        <dbReference type="EMBL" id="PGH82813.1"/>
    </source>
</evidence>
<dbReference type="InterPro" id="IPR015421">
    <property type="entry name" value="PyrdxlP-dep_Trfase_major"/>
</dbReference>
<dbReference type="RefSeq" id="WP_053563328.1">
    <property type="nucleotide sequence ID" value="NZ_JBALQQ010000011.1"/>
</dbReference>
<dbReference type="Proteomes" id="UP000222944">
    <property type="component" value="Unassembled WGS sequence"/>
</dbReference>
<accession>A0A9X7GIG8</accession>
<dbReference type="InterPro" id="IPR015422">
    <property type="entry name" value="PyrdxlP-dep_Trfase_small"/>
</dbReference>
<dbReference type="PIRSF" id="PIRSF000390">
    <property type="entry name" value="PLP_StrS"/>
    <property type="match status" value="1"/>
</dbReference>
<name>A0A9X7GIG8_BACTU</name>
<dbReference type="AlphaFoldDB" id="A0A9X7GIG8"/>
<dbReference type="EMBL" id="NUFN01000020">
    <property type="protein sequence ID" value="PGH82813.1"/>
    <property type="molecule type" value="Genomic_DNA"/>
</dbReference>
<dbReference type="GO" id="GO:0000271">
    <property type="term" value="P:polysaccharide biosynthetic process"/>
    <property type="evidence" value="ECO:0007669"/>
    <property type="project" value="TreeGrafter"/>
</dbReference>
<evidence type="ECO:0000256" key="1">
    <source>
        <dbReference type="PIRSR" id="PIRSR000390-1"/>
    </source>
</evidence>
<dbReference type="Gene3D" id="3.90.1150.10">
    <property type="entry name" value="Aspartate Aminotransferase, domain 1"/>
    <property type="match status" value="1"/>
</dbReference>
<proteinExistence type="inferred from homology"/>
<evidence type="ECO:0000256" key="3">
    <source>
        <dbReference type="RuleBase" id="RU004508"/>
    </source>
</evidence>
<feature type="modified residue" description="N6-(pyridoxal phosphate)lysine" evidence="2">
    <location>
        <position position="202"/>
    </location>
</feature>
<keyword evidence="4" id="KW-0808">Transferase</keyword>
<gene>
    <name evidence="4" type="ORF">CN899_14710</name>
</gene>
<dbReference type="GO" id="GO:0008483">
    <property type="term" value="F:transaminase activity"/>
    <property type="evidence" value="ECO:0007669"/>
    <property type="project" value="UniProtKB-KW"/>
</dbReference>
<feature type="active site" description="Proton acceptor" evidence="1">
    <location>
        <position position="202"/>
    </location>
</feature>
<dbReference type="InterPro" id="IPR015424">
    <property type="entry name" value="PyrdxlP-dep_Trfase"/>
</dbReference>
<reference evidence="4 5" key="1">
    <citation type="submission" date="2017-09" db="EMBL/GenBank/DDBJ databases">
        <title>Large-scale bioinformatics analysis of Bacillus genomes uncovers conserved roles of natural products in bacterial physiology.</title>
        <authorList>
            <consortium name="Agbiome Team Llc"/>
            <person name="Bleich R.M."/>
            <person name="Grubbs K.J."/>
            <person name="Santa Maria K.C."/>
            <person name="Allen S.E."/>
            <person name="Farag S."/>
            <person name="Shank E.A."/>
            <person name="Bowers A."/>
        </authorList>
    </citation>
    <scope>NUCLEOTIDE SEQUENCE [LARGE SCALE GENOMIC DNA]</scope>
    <source>
        <strain evidence="4 5">AFS058004</strain>
    </source>
</reference>
<dbReference type="InterPro" id="IPR000653">
    <property type="entry name" value="DegT/StrS_aminotransferase"/>
</dbReference>
<dbReference type="PANTHER" id="PTHR30244:SF34">
    <property type="entry name" value="DTDP-4-AMINO-4,6-DIDEOXYGALACTOSE TRANSAMINASE"/>
    <property type="match status" value="1"/>
</dbReference>
<keyword evidence="4" id="KW-0032">Aminotransferase</keyword>
<protein>
    <submittedName>
        <fullName evidence="4">DegT/DnrJ/EryC1/StrS aminotransferase family protein</fullName>
    </submittedName>
</protein>
<dbReference type="PANTHER" id="PTHR30244">
    <property type="entry name" value="TRANSAMINASE"/>
    <property type="match status" value="1"/>
</dbReference>
<organism evidence="4 5">
    <name type="scientific">Bacillus thuringiensis</name>
    <dbReference type="NCBI Taxonomy" id="1428"/>
    <lineage>
        <taxon>Bacteria</taxon>
        <taxon>Bacillati</taxon>
        <taxon>Bacillota</taxon>
        <taxon>Bacilli</taxon>
        <taxon>Bacillales</taxon>
        <taxon>Bacillaceae</taxon>
        <taxon>Bacillus</taxon>
        <taxon>Bacillus cereus group</taxon>
    </lineage>
</organism>
<dbReference type="FunFam" id="3.90.1150.10:FF:000092">
    <property type="entry name" value="Capsular polysaccharide biosynthesis protein"/>
    <property type="match status" value="1"/>
</dbReference>
<dbReference type="Pfam" id="PF01041">
    <property type="entry name" value="DegT_DnrJ_EryC1"/>
    <property type="match status" value="1"/>
</dbReference>
<dbReference type="CDD" id="cd00616">
    <property type="entry name" value="AHBA_syn"/>
    <property type="match status" value="1"/>
</dbReference>
<comment type="caution">
    <text evidence="4">The sequence shown here is derived from an EMBL/GenBank/DDBJ whole genome shotgun (WGS) entry which is preliminary data.</text>
</comment>
<evidence type="ECO:0000313" key="5">
    <source>
        <dbReference type="Proteomes" id="UP000222944"/>
    </source>
</evidence>
<comment type="similarity">
    <text evidence="3">Belongs to the DegT/DnrJ/EryC1 family.</text>
</comment>
<evidence type="ECO:0000256" key="2">
    <source>
        <dbReference type="PIRSR" id="PIRSR000390-2"/>
    </source>
</evidence>
<dbReference type="FunFam" id="3.40.640.10:FF:000077">
    <property type="entry name" value="Spore coat polysaccharide biosynthesis protein spsC"/>
    <property type="match status" value="1"/>
</dbReference>
<sequence length="405" mass="45741">MINNAIRNIPFSPPDITEVEIEEVIKAMKSGWITTGPRTKELEKKIAEYVGTNKAVCLNSATAAMELTLRILGVGPGDEVITSAYTYTASASIIEHVGAKIVLVDTAPDSFEMDYEKLADAITEKTKVIIPVDIAGKMCDYDTIYSVVESKKDLFKPNNKTQELFERIIVMTDAAHAFGAERKGKRCGQVADFTCYSFHAVKNLTTAEGGGVVWRNDLGLDDEWVYQQFMLYSLHGQSKDALAKTQKGAWEYDIVYPAYKCNMTDIMAAIGLVQLDRYESLMGRRREIIEMYDKELLPYGIQSLKHYGDDFSSSGHLYLARMPGIEESERNKIIIELAEMGIASNVHYKPLPMFTAYKNLGFDIKNYPNAFNMYKNEITLPLHTRLTNEEVKYITDTFKEILNNR</sequence>
<dbReference type="GO" id="GO:0030170">
    <property type="term" value="F:pyridoxal phosphate binding"/>
    <property type="evidence" value="ECO:0007669"/>
    <property type="project" value="TreeGrafter"/>
</dbReference>